<evidence type="ECO:0000256" key="4">
    <source>
        <dbReference type="SAM" id="MobiDB-lite"/>
    </source>
</evidence>
<dbReference type="PROSITE" id="PS51257">
    <property type="entry name" value="PROKAR_LIPOPROTEIN"/>
    <property type="match status" value="1"/>
</dbReference>
<evidence type="ECO:0000256" key="1">
    <source>
        <dbReference type="ARBA" id="ARBA00022729"/>
    </source>
</evidence>
<dbReference type="EMBL" id="BQFW01000008">
    <property type="protein sequence ID" value="GJJ73411.1"/>
    <property type="molecule type" value="Genomic_DNA"/>
</dbReference>
<feature type="signal peptide" evidence="5">
    <location>
        <begin position="1"/>
        <end position="21"/>
    </location>
</feature>
<dbReference type="PROSITE" id="PS51762">
    <property type="entry name" value="GH16_2"/>
    <property type="match status" value="1"/>
</dbReference>
<dbReference type="Pfam" id="PF00722">
    <property type="entry name" value="Glyco_hydro_16"/>
    <property type="match status" value="2"/>
</dbReference>
<reference evidence="7" key="1">
    <citation type="submission" date="2021-11" db="EMBL/GenBank/DDBJ databases">
        <authorList>
            <person name="Herlambang A."/>
            <person name="Guo Y."/>
            <person name="Takashima Y."/>
            <person name="Nishizawa T."/>
        </authorList>
    </citation>
    <scope>NUCLEOTIDE SEQUENCE</scope>
    <source>
        <strain evidence="7">E1425</strain>
    </source>
</reference>
<feature type="region of interest" description="Disordered" evidence="4">
    <location>
        <begin position="512"/>
        <end position="532"/>
    </location>
</feature>
<dbReference type="InterPro" id="IPR050546">
    <property type="entry name" value="Glycosyl_Hydrlase_16"/>
</dbReference>
<dbReference type="PANTHER" id="PTHR10963">
    <property type="entry name" value="GLYCOSYL HYDROLASE-RELATED"/>
    <property type="match status" value="1"/>
</dbReference>
<organism evidence="7 8">
    <name type="scientific">Entomortierella parvispora</name>
    <dbReference type="NCBI Taxonomy" id="205924"/>
    <lineage>
        <taxon>Eukaryota</taxon>
        <taxon>Fungi</taxon>
        <taxon>Fungi incertae sedis</taxon>
        <taxon>Mucoromycota</taxon>
        <taxon>Mortierellomycotina</taxon>
        <taxon>Mortierellomycetes</taxon>
        <taxon>Mortierellales</taxon>
        <taxon>Mortierellaceae</taxon>
        <taxon>Entomortierella</taxon>
    </lineage>
</organism>
<keyword evidence="1 5" id="KW-0732">Signal</keyword>
<evidence type="ECO:0000256" key="5">
    <source>
        <dbReference type="SAM" id="SignalP"/>
    </source>
</evidence>
<feature type="compositionally biased region" description="Basic and acidic residues" evidence="4">
    <location>
        <begin position="522"/>
        <end position="532"/>
    </location>
</feature>
<dbReference type="InterPro" id="IPR013320">
    <property type="entry name" value="ConA-like_dom_sf"/>
</dbReference>
<name>A0A9P3HB87_9FUNG</name>
<evidence type="ECO:0000256" key="2">
    <source>
        <dbReference type="ARBA" id="ARBA00022801"/>
    </source>
</evidence>
<dbReference type="Gene3D" id="2.60.120.200">
    <property type="match status" value="2"/>
</dbReference>
<keyword evidence="8" id="KW-1185">Reference proteome</keyword>
<dbReference type="AlphaFoldDB" id="A0A9P3HB87"/>
<sequence>MRISLLLLLPFLDIWIEAVRARDSVACGPSVSSSCPESTPCCNNGICHQTSLTACPISLGCDPWHSYSLEDVPVSKQHKEKDSSQKSNSPPNSACFALPVCRSFKDNFKSNKPDRRGQHQVLIPKFDFSGDPDQAHWTSDFEHLASEHVLVDTKKKKLLLKAKRDKIKTQSGGGFGATISSTRWNKYGSFSAKFKSGASGPGIVTAMMLSNPNLGEEITIEVTGRDPKTVITDFFRDSVHSQTRGWSAYFHAISFKGLRSCGRTLKNLFLPLKGKTKSRAVVPVDYSHKEVSKKGSRGILKDLREATELDKDDGSLEASHALKKSAVDKALVYKIEWTEEKIVWFVDGKVLRTLTSAELLRERGYGLPTEPMQMQLTIWDAGYSKETRAWAGGETDYGANNEKEYVTSVDWIEIVCQDAKESSRNPWPGLEAEKRLEQVKKETEAIAKEEEKKAQEEKKKLEDAKKAEELRGKGGKERGLAVRFVGALVNLLIKWAFILVIITGSAAYLTQPLKDMPPSKLPTKEELYGLQQ</sequence>
<dbReference type="GO" id="GO:0005975">
    <property type="term" value="P:carbohydrate metabolic process"/>
    <property type="evidence" value="ECO:0007669"/>
    <property type="project" value="InterPro"/>
</dbReference>
<feature type="domain" description="GH16" evidence="6">
    <location>
        <begin position="83"/>
        <end position="414"/>
    </location>
</feature>
<feature type="region of interest" description="Disordered" evidence="4">
    <location>
        <begin position="447"/>
        <end position="472"/>
    </location>
</feature>
<dbReference type="InterPro" id="IPR000757">
    <property type="entry name" value="Beta-glucanase-like"/>
</dbReference>
<gene>
    <name evidence="7" type="ORF">EMPS_05769</name>
</gene>
<comment type="caution">
    <text evidence="7">The sequence shown here is derived from an EMBL/GenBank/DDBJ whole genome shotgun (WGS) entry which is preliminary data.</text>
</comment>
<protein>
    <recommendedName>
        <fullName evidence="6">GH16 domain-containing protein</fullName>
    </recommendedName>
</protein>
<evidence type="ECO:0000256" key="3">
    <source>
        <dbReference type="ARBA" id="ARBA00023295"/>
    </source>
</evidence>
<evidence type="ECO:0000313" key="8">
    <source>
        <dbReference type="Proteomes" id="UP000827284"/>
    </source>
</evidence>
<keyword evidence="2" id="KW-0378">Hydrolase</keyword>
<dbReference type="GO" id="GO:0004553">
    <property type="term" value="F:hydrolase activity, hydrolyzing O-glycosyl compounds"/>
    <property type="evidence" value="ECO:0007669"/>
    <property type="project" value="InterPro"/>
</dbReference>
<dbReference type="OrthoDB" id="4781at2759"/>
<dbReference type="Proteomes" id="UP000827284">
    <property type="component" value="Unassembled WGS sequence"/>
</dbReference>
<proteinExistence type="predicted"/>
<dbReference type="PANTHER" id="PTHR10963:SF22">
    <property type="entry name" value="GLYCOSIDASE CRH2-RELATED"/>
    <property type="match status" value="1"/>
</dbReference>
<feature type="chain" id="PRO_5040145559" description="GH16 domain-containing protein" evidence="5">
    <location>
        <begin position="22"/>
        <end position="532"/>
    </location>
</feature>
<evidence type="ECO:0000259" key="6">
    <source>
        <dbReference type="PROSITE" id="PS51762"/>
    </source>
</evidence>
<dbReference type="SUPFAM" id="SSF49899">
    <property type="entry name" value="Concanavalin A-like lectins/glucanases"/>
    <property type="match status" value="1"/>
</dbReference>
<evidence type="ECO:0000313" key="7">
    <source>
        <dbReference type="EMBL" id="GJJ73411.1"/>
    </source>
</evidence>
<reference evidence="7" key="2">
    <citation type="journal article" date="2022" name="Microbiol. Resour. Announc.">
        <title>Whole-Genome Sequence of Entomortierella parvispora E1425, a Mucoromycotan Fungus Associated with Burkholderiaceae-Related Endosymbiotic Bacteria.</title>
        <authorList>
            <person name="Herlambang A."/>
            <person name="Guo Y."/>
            <person name="Takashima Y."/>
            <person name="Narisawa K."/>
            <person name="Ohta H."/>
            <person name="Nishizawa T."/>
        </authorList>
    </citation>
    <scope>NUCLEOTIDE SEQUENCE</scope>
    <source>
        <strain evidence="7">E1425</strain>
    </source>
</reference>
<keyword evidence="3" id="KW-0326">Glycosidase</keyword>
<accession>A0A9P3HB87</accession>